<accession>A0A3E4UFX9</accession>
<dbReference type="PANTHER" id="PTHR46558">
    <property type="entry name" value="TRACRIPTIONAL REGULATORY PROTEIN-RELATED-RELATED"/>
    <property type="match status" value="1"/>
</dbReference>
<name>A0A3E4UFX9_9FIRM</name>
<dbReference type="RefSeq" id="WP_117633858.1">
    <property type="nucleotide sequence ID" value="NZ_QRQF01000003.1"/>
</dbReference>
<dbReference type="PROSITE" id="PS50943">
    <property type="entry name" value="HTH_CROC1"/>
    <property type="match status" value="1"/>
</dbReference>
<proteinExistence type="predicted"/>
<gene>
    <name evidence="3" type="ORF">DXC39_06070</name>
</gene>
<dbReference type="SUPFAM" id="SSF81901">
    <property type="entry name" value="HCP-like"/>
    <property type="match status" value="1"/>
</dbReference>
<dbReference type="Gene3D" id="1.10.260.40">
    <property type="entry name" value="lambda repressor-like DNA-binding domains"/>
    <property type="match status" value="1"/>
</dbReference>
<evidence type="ECO:0000259" key="2">
    <source>
        <dbReference type="PROSITE" id="PS50943"/>
    </source>
</evidence>
<dbReference type="GO" id="GO:0003677">
    <property type="term" value="F:DNA binding"/>
    <property type="evidence" value="ECO:0007669"/>
    <property type="project" value="UniProtKB-KW"/>
</dbReference>
<dbReference type="Gene3D" id="1.25.40.10">
    <property type="entry name" value="Tetratricopeptide repeat domain"/>
    <property type="match status" value="1"/>
</dbReference>
<feature type="domain" description="HTH cro/C1-type" evidence="2">
    <location>
        <begin position="7"/>
        <end position="61"/>
    </location>
</feature>
<evidence type="ECO:0000313" key="3">
    <source>
        <dbReference type="EMBL" id="RGM08027.1"/>
    </source>
</evidence>
<sequence length="357" mass="40747">MAMNAVIREKRKELGLTQEKVAEYLGVSAPAVNKWEKGITCPDVSLLPALARLLKTDLNTLLCFKEELTEQEIAGFCMEVAETVRADGMSAGIRLVREKVQEYPACGPLIHRAAMVLDGAWFIKGSCYEEREEYAEEIISLYERAAECGDEKVATGARFMLASKYMVRTEYEKSQKMLDLLPERNHMDKRQIQANLYIRQEKLDEAARLMEQTLIMRLNELEGVLISLAEIAVKEGRPEDATDIGERWKAVAEQMGLWNYNGLVIALQAALDREDEAQSVRMIKELLKAAATPWEMENSPLFRHIPVKGVPETYTKQIIPPILYEFENSSKYDFLQSNEEFRQLIERGRELSLSETK</sequence>
<dbReference type="InterPro" id="IPR010982">
    <property type="entry name" value="Lambda_DNA-bd_dom_sf"/>
</dbReference>
<dbReference type="EMBL" id="QSSQ01000002">
    <property type="protein sequence ID" value="RGM08027.1"/>
    <property type="molecule type" value="Genomic_DNA"/>
</dbReference>
<dbReference type="SUPFAM" id="SSF47413">
    <property type="entry name" value="lambda repressor-like DNA-binding domains"/>
    <property type="match status" value="1"/>
</dbReference>
<protein>
    <submittedName>
        <fullName evidence="3">XRE family transcriptional regulator</fullName>
    </submittedName>
</protein>
<keyword evidence="1" id="KW-0238">DNA-binding</keyword>
<comment type="caution">
    <text evidence="3">The sequence shown here is derived from an EMBL/GenBank/DDBJ whole genome shotgun (WGS) entry which is preliminary data.</text>
</comment>
<dbReference type="SMART" id="SM00530">
    <property type="entry name" value="HTH_XRE"/>
    <property type="match status" value="1"/>
</dbReference>
<reference evidence="3 4" key="1">
    <citation type="submission" date="2018-08" db="EMBL/GenBank/DDBJ databases">
        <title>A genome reference for cultivated species of the human gut microbiota.</title>
        <authorList>
            <person name="Zou Y."/>
            <person name="Xue W."/>
            <person name="Luo G."/>
        </authorList>
    </citation>
    <scope>NUCLEOTIDE SEQUENCE [LARGE SCALE GENOMIC DNA]</scope>
    <source>
        <strain evidence="3 4">TF05-11AC</strain>
    </source>
</reference>
<dbReference type="Pfam" id="PF01381">
    <property type="entry name" value="HTH_3"/>
    <property type="match status" value="1"/>
</dbReference>
<dbReference type="InterPro" id="IPR011990">
    <property type="entry name" value="TPR-like_helical_dom_sf"/>
</dbReference>
<organism evidence="3 4">
    <name type="scientific">Hungatella hathewayi</name>
    <dbReference type="NCBI Taxonomy" id="154046"/>
    <lineage>
        <taxon>Bacteria</taxon>
        <taxon>Bacillati</taxon>
        <taxon>Bacillota</taxon>
        <taxon>Clostridia</taxon>
        <taxon>Lachnospirales</taxon>
        <taxon>Lachnospiraceae</taxon>
        <taxon>Hungatella</taxon>
    </lineage>
</organism>
<dbReference type="AlphaFoldDB" id="A0A3E4UFX9"/>
<dbReference type="InterPro" id="IPR001387">
    <property type="entry name" value="Cro/C1-type_HTH"/>
</dbReference>
<dbReference type="Proteomes" id="UP000261257">
    <property type="component" value="Unassembled WGS sequence"/>
</dbReference>
<evidence type="ECO:0000313" key="4">
    <source>
        <dbReference type="Proteomes" id="UP000261257"/>
    </source>
</evidence>
<evidence type="ECO:0000256" key="1">
    <source>
        <dbReference type="ARBA" id="ARBA00023125"/>
    </source>
</evidence>
<dbReference type="PANTHER" id="PTHR46558:SF11">
    <property type="entry name" value="HTH-TYPE TRANSCRIPTIONAL REGULATOR XRE"/>
    <property type="match status" value="1"/>
</dbReference>
<dbReference type="CDD" id="cd00093">
    <property type="entry name" value="HTH_XRE"/>
    <property type="match status" value="1"/>
</dbReference>